<sequence length="317" mass="35720">MKKLLLFTFIITCFIPFSNYGQQDSQYTQYMYNTVSFNPAYAGSRGVLSVMGLYRSQWLGLDGAPNTQTLTINSPINERKKLGIGLSIINDAIGAANETNFNASASYTISVSDIGKLSFGLNAGGTLLNVDLSTLRRFNTDDPLLENDIDNKFSPNVGLGLYYRTNRFYAGISVPNLLETKHFNKKTLSSINTQASVFARERINYYLITGHVFELIPFIKFKPALLTKYTVGSPIQLDLSVNVMFNEKFTVGTSYRWSKAFSAVAGFQISERVMIGFAYDREVTDLGQTRFNNGTYEAILRFELKNIHHEFLTPRFF</sequence>
<dbReference type="Pfam" id="PF11751">
    <property type="entry name" value="PorP_SprF"/>
    <property type="match status" value="1"/>
</dbReference>
<reference evidence="1 2" key="1">
    <citation type="submission" date="2019-07" db="EMBL/GenBank/DDBJ databases">
        <title>The draft genome sequence of Aquimarina algiphila M91.</title>
        <authorList>
            <person name="Meng X."/>
        </authorList>
    </citation>
    <scope>NUCLEOTIDE SEQUENCE [LARGE SCALE GENOMIC DNA]</scope>
    <source>
        <strain evidence="1 2">M91</strain>
    </source>
</reference>
<dbReference type="InterPro" id="IPR019861">
    <property type="entry name" value="PorP/SprF_Bacteroidetes"/>
</dbReference>
<comment type="caution">
    <text evidence="1">The sequence shown here is derived from an EMBL/GenBank/DDBJ whole genome shotgun (WGS) entry which is preliminary data.</text>
</comment>
<dbReference type="NCBIfam" id="TIGR03519">
    <property type="entry name" value="T9SS_PorP_fam"/>
    <property type="match status" value="1"/>
</dbReference>
<evidence type="ECO:0000313" key="2">
    <source>
        <dbReference type="Proteomes" id="UP000318833"/>
    </source>
</evidence>
<accession>A0A554VEB2</accession>
<dbReference type="OrthoDB" id="1114455at2"/>
<dbReference type="EMBL" id="VLNR01000062">
    <property type="protein sequence ID" value="TSE05341.1"/>
    <property type="molecule type" value="Genomic_DNA"/>
</dbReference>
<gene>
    <name evidence="1" type="ORF">FOF46_23020</name>
</gene>
<protein>
    <submittedName>
        <fullName evidence="1">Type IX secretion system membrane protein PorP/SprF</fullName>
    </submittedName>
</protein>
<dbReference type="AlphaFoldDB" id="A0A554VEB2"/>
<organism evidence="1 2">
    <name type="scientific">Aquimarina algiphila</name>
    <dbReference type="NCBI Taxonomy" id="2047982"/>
    <lineage>
        <taxon>Bacteria</taxon>
        <taxon>Pseudomonadati</taxon>
        <taxon>Bacteroidota</taxon>
        <taxon>Flavobacteriia</taxon>
        <taxon>Flavobacteriales</taxon>
        <taxon>Flavobacteriaceae</taxon>
        <taxon>Aquimarina</taxon>
    </lineage>
</organism>
<dbReference type="RefSeq" id="WP_109438510.1">
    <property type="nucleotide sequence ID" value="NZ_CANMIK010000069.1"/>
</dbReference>
<evidence type="ECO:0000313" key="1">
    <source>
        <dbReference type="EMBL" id="TSE05341.1"/>
    </source>
</evidence>
<keyword evidence="2" id="KW-1185">Reference proteome</keyword>
<name>A0A554VEB2_9FLAO</name>
<proteinExistence type="predicted"/>
<dbReference type="Proteomes" id="UP000318833">
    <property type="component" value="Unassembled WGS sequence"/>
</dbReference>